<comment type="caution">
    <text evidence="3">The sequence shown here is derived from an EMBL/GenBank/DDBJ whole genome shotgun (WGS) entry which is preliminary data.</text>
</comment>
<dbReference type="PANTHER" id="PTHR24320">
    <property type="entry name" value="RETINOL DEHYDROGENASE"/>
    <property type="match status" value="1"/>
</dbReference>
<dbReference type="RefSeq" id="XP_031001947.1">
    <property type="nucleotide sequence ID" value="XM_031153137.1"/>
</dbReference>
<reference evidence="3 4" key="1">
    <citation type="submission" date="2018-05" db="EMBL/GenBank/DDBJ databases">
        <title>Genome sequencing and assembly of the regulated plant pathogen Lachnellula willkommii and related sister species for the development of diagnostic species identification markers.</title>
        <authorList>
            <person name="Giroux E."/>
            <person name="Bilodeau G."/>
        </authorList>
    </citation>
    <scope>NUCLEOTIDE SEQUENCE [LARGE SCALE GENOMIC DNA]</scope>
    <source>
        <strain evidence="3 4">CBS 185.66</strain>
    </source>
</reference>
<gene>
    <name evidence="3" type="ORF">LHYA1_G008217</name>
</gene>
<proteinExistence type="inferred from homology"/>
<dbReference type="SUPFAM" id="SSF51735">
    <property type="entry name" value="NAD(P)-binding Rossmann-fold domains"/>
    <property type="match status" value="1"/>
</dbReference>
<dbReference type="PRINTS" id="PR00081">
    <property type="entry name" value="GDHRDH"/>
</dbReference>
<name>A0A8H8QUU8_9HELO</name>
<evidence type="ECO:0000256" key="2">
    <source>
        <dbReference type="ARBA" id="ARBA00023002"/>
    </source>
</evidence>
<dbReference type="PANTHER" id="PTHR24320:SF154">
    <property type="entry name" value="OXIDOREDUCTASE, SHORT-CHAIN DEHYDROGENASE_REDUCTASE FAMILY (AFU_ORTHOLOGUE AFUA_2G04560)"/>
    <property type="match status" value="1"/>
</dbReference>
<dbReference type="OrthoDB" id="191139at2759"/>
<comment type="similarity">
    <text evidence="1">Belongs to the short-chain dehydrogenases/reductases (SDR) family.</text>
</comment>
<accession>A0A8H8QUU8</accession>
<dbReference type="EMBL" id="QGMH01000200">
    <property type="protein sequence ID" value="TVY23159.1"/>
    <property type="molecule type" value="Genomic_DNA"/>
</dbReference>
<dbReference type="Pfam" id="PF00106">
    <property type="entry name" value="adh_short"/>
    <property type="match status" value="1"/>
</dbReference>
<dbReference type="AlphaFoldDB" id="A0A8H8QUU8"/>
<dbReference type="Gene3D" id="3.40.50.720">
    <property type="entry name" value="NAD(P)-binding Rossmann-like Domain"/>
    <property type="match status" value="1"/>
</dbReference>
<dbReference type="GeneID" id="41988415"/>
<dbReference type="InterPro" id="IPR002347">
    <property type="entry name" value="SDR_fam"/>
</dbReference>
<evidence type="ECO:0000313" key="3">
    <source>
        <dbReference type="EMBL" id="TVY23159.1"/>
    </source>
</evidence>
<dbReference type="GO" id="GO:0016491">
    <property type="term" value="F:oxidoreductase activity"/>
    <property type="evidence" value="ECO:0007669"/>
    <property type="project" value="UniProtKB-KW"/>
</dbReference>
<evidence type="ECO:0000313" key="4">
    <source>
        <dbReference type="Proteomes" id="UP000431533"/>
    </source>
</evidence>
<dbReference type="Proteomes" id="UP000431533">
    <property type="component" value="Unassembled WGS sequence"/>
</dbReference>
<keyword evidence="4" id="KW-1185">Reference proteome</keyword>
<keyword evidence="2" id="KW-0560">Oxidoreductase</keyword>
<dbReference type="InterPro" id="IPR036291">
    <property type="entry name" value="NAD(P)-bd_dom_sf"/>
</dbReference>
<organism evidence="3 4">
    <name type="scientific">Lachnellula hyalina</name>
    <dbReference type="NCBI Taxonomy" id="1316788"/>
    <lineage>
        <taxon>Eukaryota</taxon>
        <taxon>Fungi</taxon>
        <taxon>Dikarya</taxon>
        <taxon>Ascomycota</taxon>
        <taxon>Pezizomycotina</taxon>
        <taxon>Leotiomycetes</taxon>
        <taxon>Helotiales</taxon>
        <taxon>Lachnaceae</taxon>
        <taxon>Lachnellula</taxon>
    </lineage>
</organism>
<sequence>MVKFDFSPERDVPSLAGKVILITGGEALSLALALALAYDTTDIFLASGTAGIGAETILQLAPHNPTHIYFTGRNAKAAAAVEEKVKEVAPDAKLTFLSCDLASLSHVKAATDEFLEINKEGRLDILICNAGIMALPPALTKDGYEIQFGTNHLGHALIIKKLLPSLLKTDGARLINLTSLGFILHPKGGIIFKDLKTTQDTGFMGSWTRYAQSKLANIVSSFLARVIKLSYNIDANTFILKVYTRELARRYPAITTVAIHPGITTGGYLTAAQGAYNEVWAATADAAKVKSGEMYEPVGVLTKQLNNDAKSDELAEKLWTWTEEQLEAF</sequence>
<evidence type="ECO:0000256" key="1">
    <source>
        <dbReference type="ARBA" id="ARBA00006484"/>
    </source>
</evidence>
<protein>
    <submittedName>
        <fullName evidence="3">Putative oxidoreductase</fullName>
    </submittedName>
</protein>